<evidence type="ECO:0000313" key="2">
    <source>
        <dbReference type="EMBL" id="SIS51298.1"/>
    </source>
</evidence>
<evidence type="ECO:0000256" key="1">
    <source>
        <dbReference type="SAM" id="Phobius"/>
    </source>
</evidence>
<dbReference type="EMBL" id="FTOO01000001">
    <property type="protein sequence ID" value="SIS51298.1"/>
    <property type="molecule type" value="Genomic_DNA"/>
</dbReference>
<reference evidence="3" key="1">
    <citation type="submission" date="2017-01" db="EMBL/GenBank/DDBJ databases">
        <authorList>
            <person name="Varghese N."/>
            <person name="Submissions S."/>
        </authorList>
    </citation>
    <scope>NUCLEOTIDE SEQUENCE [LARGE SCALE GENOMIC DNA]</scope>
    <source>
        <strain evidence="3">DSM 16176</strain>
    </source>
</reference>
<dbReference type="STRING" id="252246.SAMN05421799_101116"/>
<dbReference type="Proteomes" id="UP000186156">
    <property type="component" value="Unassembled WGS sequence"/>
</dbReference>
<proteinExistence type="predicted"/>
<accession>A0A1N7JPM7</accession>
<evidence type="ECO:0000313" key="3">
    <source>
        <dbReference type="Proteomes" id="UP000186156"/>
    </source>
</evidence>
<keyword evidence="3" id="KW-1185">Reference proteome</keyword>
<feature type="transmembrane region" description="Helical" evidence="1">
    <location>
        <begin position="206"/>
        <end position="226"/>
    </location>
</feature>
<protein>
    <recommendedName>
        <fullName evidence="4">DUF1648 domain-containing protein</fullName>
    </recommendedName>
</protein>
<organism evidence="2 3">
    <name type="scientific">Alicyclobacillus vulcanalis</name>
    <dbReference type="NCBI Taxonomy" id="252246"/>
    <lineage>
        <taxon>Bacteria</taxon>
        <taxon>Bacillati</taxon>
        <taxon>Bacillota</taxon>
        <taxon>Bacilli</taxon>
        <taxon>Bacillales</taxon>
        <taxon>Alicyclobacillaceae</taxon>
        <taxon>Alicyclobacillus</taxon>
    </lineage>
</organism>
<evidence type="ECO:0008006" key="4">
    <source>
        <dbReference type="Google" id="ProtNLM"/>
    </source>
</evidence>
<name>A0A1N7JPM7_9BACL</name>
<feature type="transmembrane region" description="Helical" evidence="1">
    <location>
        <begin position="66"/>
        <end position="88"/>
    </location>
</feature>
<feature type="transmembrane region" description="Helical" evidence="1">
    <location>
        <begin position="283"/>
        <end position="300"/>
    </location>
</feature>
<dbReference type="AlphaFoldDB" id="A0A1N7JPM7"/>
<sequence>MCCPRHMCEGVAKMPTGVGYEPSFSFALRSPSLWICLGVAVLLFVTGMFARRMFLRHGRGGLLERVILPFAPAFLMVLTAIYNIVVILRSGWRVVHGILQIRTSGGIAEVDLARAHAAWVSASGPYGLAERLMGTSAPGYQDGVFRLNNGQVANVYVVQGSPTLALSDGHRFVVLGTPGVDELARAAHMGALAPAPALGAIQLHPVAAALTLALTTAILMVHMALWQRYQPRVPDRVTSHWDVTGQANGWMRKDVFYRWGIGLSIALGVIFTCISVTTWMGCLIGAFVQLLLILVWDMVWRHNVRASAA</sequence>
<feature type="transmembrane region" description="Helical" evidence="1">
    <location>
        <begin position="256"/>
        <end position="277"/>
    </location>
</feature>
<keyword evidence="1" id="KW-1133">Transmembrane helix</keyword>
<gene>
    <name evidence="2" type="ORF">SAMN05421799_101116</name>
</gene>
<feature type="transmembrane region" description="Helical" evidence="1">
    <location>
        <begin position="32"/>
        <end position="54"/>
    </location>
</feature>
<keyword evidence="1" id="KW-0812">Transmembrane</keyword>
<keyword evidence="1" id="KW-0472">Membrane</keyword>